<dbReference type="InterPro" id="IPR037175">
    <property type="entry name" value="KFase_sf"/>
</dbReference>
<name>A0ABZ1N3A7_9NOCA</name>
<sequence>MRNVPDTALSPWQPPSYSVNADGKVVGALPGKPNNWGRWGDDDQRGTANLLTAEGARDAAALVRRGAVFSLALPIGHGAPNVGTRSEPLHLVRRATADQIVGDTDHFNIESSDDLVVLALQASTQLDGHAHFAHEHTFYNGYWSGLMTAGQGARRLGIHHQAGGVVGRGVLLDVARHAELDPFGAVIDAAMLDEVAAAHGVEIRSGDIVLVRTGWLGTWLSEPETRKRRRQTGLALDTIDWLAGHDVAMIAADNKTVEAVPGPEGKPILSWHIGALRDLGLLVGELFDLDALADDCAADGVYEFLFSAAPLPIVNAVGSPLNPLVVK</sequence>
<gene>
    <name evidence="1" type="ORF">OG308_24250</name>
</gene>
<dbReference type="Pfam" id="PF04199">
    <property type="entry name" value="Cyclase"/>
    <property type="match status" value="1"/>
</dbReference>
<evidence type="ECO:0000313" key="2">
    <source>
        <dbReference type="Proteomes" id="UP001621418"/>
    </source>
</evidence>
<dbReference type="PANTHER" id="PTHR34861">
    <property type="match status" value="1"/>
</dbReference>
<dbReference type="SUPFAM" id="SSF102198">
    <property type="entry name" value="Putative cyclase"/>
    <property type="match status" value="1"/>
</dbReference>
<organism evidence="1 2">
    <name type="scientific">Nocardia salmonicida</name>
    <dbReference type="NCBI Taxonomy" id="53431"/>
    <lineage>
        <taxon>Bacteria</taxon>
        <taxon>Bacillati</taxon>
        <taxon>Actinomycetota</taxon>
        <taxon>Actinomycetes</taxon>
        <taxon>Mycobacteriales</taxon>
        <taxon>Nocardiaceae</taxon>
        <taxon>Nocardia</taxon>
    </lineage>
</organism>
<keyword evidence="2" id="KW-1185">Reference proteome</keyword>
<dbReference type="EMBL" id="CP109527">
    <property type="protein sequence ID" value="WTY34414.1"/>
    <property type="molecule type" value="Genomic_DNA"/>
</dbReference>
<accession>A0ABZ1N3A7</accession>
<dbReference type="Gene3D" id="3.50.30.50">
    <property type="entry name" value="Putative cyclase"/>
    <property type="match status" value="1"/>
</dbReference>
<dbReference type="RefSeq" id="WP_405146773.1">
    <property type="nucleotide sequence ID" value="NZ_CP109527.1"/>
</dbReference>
<reference evidence="1 2" key="1">
    <citation type="submission" date="2022-10" db="EMBL/GenBank/DDBJ databases">
        <title>The complete genomes of actinobacterial strains from the NBC collection.</title>
        <authorList>
            <person name="Joergensen T.S."/>
            <person name="Alvarez Arevalo M."/>
            <person name="Sterndorff E.B."/>
            <person name="Faurdal D."/>
            <person name="Vuksanovic O."/>
            <person name="Mourched A.-S."/>
            <person name="Charusanti P."/>
            <person name="Shaw S."/>
            <person name="Blin K."/>
            <person name="Weber T."/>
        </authorList>
    </citation>
    <scope>NUCLEOTIDE SEQUENCE [LARGE SCALE GENOMIC DNA]</scope>
    <source>
        <strain evidence="1 2">NBC_01413</strain>
    </source>
</reference>
<evidence type="ECO:0000313" key="1">
    <source>
        <dbReference type="EMBL" id="WTY34414.1"/>
    </source>
</evidence>
<dbReference type="Proteomes" id="UP001621418">
    <property type="component" value="Chromosome"/>
</dbReference>
<proteinExistence type="predicted"/>
<protein>
    <submittedName>
        <fullName evidence="1">Cyclase family protein</fullName>
    </submittedName>
</protein>
<dbReference type="InterPro" id="IPR007325">
    <property type="entry name" value="KFase/CYL"/>
</dbReference>
<dbReference type="PANTHER" id="PTHR34861:SF10">
    <property type="entry name" value="CYCLASE"/>
    <property type="match status" value="1"/>
</dbReference>